<keyword evidence="3" id="KW-1185">Reference proteome</keyword>
<dbReference type="Proteomes" id="UP000186705">
    <property type="component" value="Unassembled WGS sequence"/>
</dbReference>
<accession>A0A1U7NL13</accession>
<feature type="domain" description="HMA" evidence="1">
    <location>
        <begin position="1"/>
        <end position="68"/>
    </location>
</feature>
<dbReference type="InterPro" id="IPR006121">
    <property type="entry name" value="HMA_dom"/>
</dbReference>
<dbReference type="GeneID" id="78276094"/>
<dbReference type="AlphaFoldDB" id="A0A1U7NL13"/>
<reference evidence="2 3" key="1">
    <citation type="submission" date="2016-11" db="EMBL/GenBank/DDBJ databases">
        <title>Description of two novel members of the family Erysipelotrichaceae: Ileibacterium lipovorans gen. nov., sp. nov. and Dubosiella newyorkensis, gen. nov., sp. nov.</title>
        <authorList>
            <person name="Cox L.M."/>
            <person name="Sohn J."/>
            <person name="Tyrrell K.L."/>
            <person name="Citron D.M."/>
            <person name="Lawson P.A."/>
            <person name="Patel N.B."/>
            <person name="Iizumi T."/>
            <person name="Perez-Perez G.I."/>
            <person name="Goldstein E.J."/>
            <person name="Blaser M.J."/>
        </authorList>
    </citation>
    <scope>NUCLEOTIDE SEQUENCE [LARGE SCALE GENOMIC DNA]</scope>
    <source>
        <strain evidence="2 3">NYU-BL-A4</strain>
    </source>
</reference>
<dbReference type="GO" id="GO:0046872">
    <property type="term" value="F:metal ion binding"/>
    <property type="evidence" value="ECO:0007669"/>
    <property type="project" value="InterPro"/>
</dbReference>
<proteinExistence type="predicted"/>
<evidence type="ECO:0000313" key="3">
    <source>
        <dbReference type="Proteomes" id="UP000186705"/>
    </source>
</evidence>
<dbReference type="Gene3D" id="3.30.70.100">
    <property type="match status" value="1"/>
</dbReference>
<dbReference type="InterPro" id="IPR036163">
    <property type="entry name" value="HMA_dom_sf"/>
</dbReference>
<dbReference type="InterPro" id="IPR010916">
    <property type="entry name" value="TonB_box_CS"/>
</dbReference>
<dbReference type="PROSITE" id="PS00430">
    <property type="entry name" value="TONB_DEPENDENT_REC_1"/>
    <property type="match status" value="1"/>
</dbReference>
<evidence type="ECO:0000259" key="1">
    <source>
        <dbReference type="PROSITE" id="PS50846"/>
    </source>
</evidence>
<dbReference type="SUPFAM" id="SSF55008">
    <property type="entry name" value="HMA, heavy metal-associated domain"/>
    <property type="match status" value="1"/>
</dbReference>
<dbReference type="CDD" id="cd00371">
    <property type="entry name" value="HMA"/>
    <property type="match status" value="1"/>
</dbReference>
<name>A0A1U7NL13_9FIRM</name>
<dbReference type="Pfam" id="PF00403">
    <property type="entry name" value="HMA"/>
    <property type="match status" value="1"/>
</dbReference>
<organism evidence="2 3">
    <name type="scientific">Dubosiella newyorkensis</name>
    <dbReference type="NCBI Taxonomy" id="1862672"/>
    <lineage>
        <taxon>Bacteria</taxon>
        <taxon>Bacillati</taxon>
        <taxon>Bacillota</taxon>
        <taxon>Erysipelotrichia</taxon>
        <taxon>Erysipelotrichales</taxon>
        <taxon>Erysipelotrichaceae</taxon>
        <taxon>Dubosiella</taxon>
    </lineage>
</organism>
<dbReference type="RefSeq" id="WP_076341942.1">
    <property type="nucleotide sequence ID" value="NZ_CAJTMI010000005.1"/>
</dbReference>
<sequence>MRKTYKMEVDCATCASKIEDALNKLDGVKEARVNFMTQKLILDIEGKDIDTILVEAKKIAKKVDRDTEIYA</sequence>
<protein>
    <submittedName>
        <fullName evidence="2">Heavy metal transporter</fullName>
    </submittedName>
</protein>
<gene>
    <name evidence="2" type="ORF">BO225_09095</name>
</gene>
<comment type="caution">
    <text evidence="2">The sequence shown here is derived from an EMBL/GenBank/DDBJ whole genome shotgun (WGS) entry which is preliminary data.</text>
</comment>
<dbReference type="PROSITE" id="PS50846">
    <property type="entry name" value="HMA_2"/>
    <property type="match status" value="1"/>
</dbReference>
<evidence type="ECO:0000313" key="2">
    <source>
        <dbReference type="EMBL" id="OLU45286.1"/>
    </source>
</evidence>
<dbReference type="STRING" id="1862672.BO225_09095"/>
<dbReference type="OrthoDB" id="7068874at2"/>
<dbReference type="EMBL" id="MPKA01000087">
    <property type="protein sequence ID" value="OLU45286.1"/>
    <property type="molecule type" value="Genomic_DNA"/>
</dbReference>